<protein>
    <submittedName>
        <fullName evidence="3">Phosphatase PAP2 family protein</fullName>
    </submittedName>
</protein>
<keyword evidence="1" id="KW-0812">Transmembrane</keyword>
<dbReference type="SUPFAM" id="SSF48317">
    <property type="entry name" value="Acid phosphatase/Vanadium-dependent haloperoxidase"/>
    <property type="match status" value="1"/>
</dbReference>
<comment type="caution">
    <text evidence="3">The sequence shown here is derived from an EMBL/GenBank/DDBJ whole genome shotgun (WGS) entry which is preliminary data.</text>
</comment>
<evidence type="ECO:0000313" key="4">
    <source>
        <dbReference type="EMBL" id="MCU4975707.1"/>
    </source>
</evidence>
<dbReference type="EMBL" id="JAOPKB010000023">
    <property type="protein sequence ID" value="MCU4975707.1"/>
    <property type="molecule type" value="Genomic_DNA"/>
</dbReference>
<feature type="transmembrane region" description="Helical" evidence="1">
    <location>
        <begin position="106"/>
        <end position="124"/>
    </location>
</feature>
<dbReference type="RefSeq" id="WP_338006353.1">
    <property type="nucleotide sequence ID" value="NZ_JAOPKA010000031.1"/>
</dbReference>
<proteinExistence type="predicted"/>
<dbReference type="InterPro" id="IPR036938">
    <property type="entry name" value="PAP2/HPO_sf"/>
</dbReference>
<sequence length="347" mass="37185">MSRGIGEFGPIQELLPEWAAILIALVTQLGDVWFLGLLVGLVYWLHAEKREDAAVILGFTIAGLALISALKHVFGLPRPDQPLVALETLPWMIQPLYEATAMASGYGFPSGHALMTTIVYFGLAHRLSISTPRRRFGIAGLVIAAVCFSRVALGVHYLVDVVAGVSVGIVFLLGAERLLTRYSSDQGTVAFTLAVGLSAINLAVGGVDSDGILLLGAALGTFGGWQLIVLGQRLFAIDRPSEATRPLVVRGALAGAALGPLVLSLEAFSLFSIAARGGAVGLALGVFITIPVLRHSKHASRLWTALVFWSTMAALGLRFLLSPRTWRRALELGRRYSGELRRRLRTE</sequence>
<gene>
    <name evidence="4" type="ORF">OB955_23775</name>
    <name evidence="3" type="ORF">OB960_24555</name>
</gene>
<dbReference type="InterPro" id="IPR000326">
    <property type="entry name" value="PAP2/HPO"/>
</dbReference>
<keyword evidence="1" id="KW-0472">Membrane</keyword>
<dbReference type="Gene3D" id="1.20.144.10">
    <property type="entry name" value="Phosphatidic acid phosphatase type 2/haloperoxidase"/>
    <property type="match status" value="1"/>
</dbReference>
<reference evidence="3 5" key="1">
    <citation type="submission" date="2022-09" db="EMBL/GenBank/DDBJ databases">
        <title>Enrichment on poylsaccharides allowed isolation of novel metabolic and taxonomic groups of Haloarchaea.</title>
        <authorList>
            <person name="Sorokin D.Y."/>
            <person name="Elcheninov A.G."/>
            <person name="Khizhniak T.V."/>
            <person name="Kolganova T.V."/>
            <person name="Kublanov I.V."/>
        </authorList>
    </citation>
    <scope>NUCLEOTIDE SEQUENCE</scope>
    <source>
        <strain evidence="4 5">AArc-m2/3/4</strain>
        <strain evidence="3">AArc-xg1-1</strain>
    </source>
</reference>
<dbReference type="Proteomes" id="UP001321018">
    <property type="component" value="Unassembled WGS sequence"/>
</dbReference>
<dbReference type="SMART" id="SM00014">
    <property type="entry name" value="acidPPc"/>
    <property type="match status" value="1"/>
</dbReference>
<dbReference type="Pfam" id="PF01569">
    <property type="entry name" value="PAP2"/>
    <property type="match status" value="1"/>
</dbReference>
<evidence type="ECO:0000313" key="6">
    <source>
        <dbReference type="Proteomes" id="UP001321018"/>
    </source>
</evidence>
<feature type="transmembrane region" description="Helical" evidence="1">
    <location>
        <begin position="53"/>
        <end position="74"/>
    </location>
</feature>
<organism evidence="3 6">
    <name type="scientific">Natronoglomus mannanivorans</name>
    <dbReference type="NCBI Taxonomy" id="2979990"/>
    <lineage>
        <taxon>Archaea</taxon>
        <taxon>Methanobacteriati</taxon>
        <taxon>Methanobacteriota</taxon>
        <taxon>Stenosarchaea group</taxon>
        <taxon>Halobacteria</taxon>
        <taxon>Halobacteriales</taxon>
        <taxon>Natrialbaceae</taxon>
        <taxon>Natronoglomus</taxon>
    </lineage>
</organism>
<keyword evidence="5" id="KW-1185">Reference proteome</keyword>
<name>A0AAP3E4A3_9EURY</name>
<dbReference type="Proteomes" id="UP001320972">
    <property type="component" value="Unassembled WGS sequence"/>
</dbReference>
<feature type="transmembrane region" description="Helical" evidence="1">
    <location>
        <begin position="187"/>
        <end position="206"/>
    </location>
</feature>
<dbReference type="PANTHER" id="PTHR14969">
    <property type="entry name" value="SPHINGOSINE-1-PHOSPHATE PHOSPHOHYDROLASE"/>
    <property type="match status" value="1"/>
</dbReference>
<feature type="domain" description="Phosphatidic acid phosphatase type 2/haloperoxidase" evidence="2">
    <location>
        <begin position="54"/>
        <end position="176"/>
    </location>
</feature>
<feature type="transmembrane region" description="Helical" evidence="1">
    <location>
        <begin position="247"/>
        <end position="265"/>
    </location>
</feature>
<feature type="transmembrane region" description="Helical" evidence="1">
    <location>
        <begin position="161"/>
        <end position="180"/>
    </location>
</feature>
<accession>A0AAP3E4A3</accession>
<feature type="transmembrane region" description="Helical" evidence="1">
    <location>
        <begin position="136"/>
        <end position="155"/>
    </location>
</feature>
<dbReference type="AlphaFoldDB" id="A0AAP3E4A3"/>
<evidence type="ECO:0000259" key="2">
    <source>
        <dbReference type="SMART" id="SM00014"/>
    </source>
</evidence>
<feature type="transmembrane region" description="Helical" evidence="1">
    <location>
        <begin position="271"/>
        <end position="290"/>
    </location>
</feature>
<evidence type="ECO:0000313" key="5">
    <source>
        <dbReference type="Proteomes" id="UP001320972"/>
    </source>
</evidence>
<feature type="transmembrane region" description="Helical" evidence="1">
    <location>
        <begin position="302"/>
        <end position="321"/>
    </location>
</feature>
<evidence type="ECO:0000256" key="1">
    <source>
        <dbReference type="SAM" id="Phobius"/>
    </source>
</evidence>
<feature type="transmembrane region" description="Helical" evidence="1">
    <location>
        <begin position="212"/>
        <end position="235"/>
    </location>
</feature>
<feature type="transmembrane region" description="Helical" evidence="1">
    <location>
        <begin position="20"/>
        <end position="46"/>
    </location>
</feature>
<dbReference type="PANTHER" id="PTHR14969:SF13">
    <property type="entry name" value="AT30094P"/>
    <property type="match status" value="1"/>
</dbReference>
<keyword evidence="1" id="KW-1133">Transmembrane helix</keyword>
<evidence type="ECO:0000313" key="3">
    <source>
        <dbReference type="EMBL" id="MCU4744546.1"/>
    </source>
</evidence>
<dbReference type="EMBL" id="JAOPKA010000031">
    <property type="protein sequence ID" value="MCU4744546.1"/>
    <property type="molecule type" value="Genomic_DNA"/>
</dbReference>